<dbReference type="SFLD" id="SFLDF00027">
    <property type="entry name" value="p-type_atpase"/>
    <property type="match status" value="1"/>
</dbReference>
<dbReference type="InterPro" id="IPR059000">
    <property type="entry name" value="ATPase_P-type_domA"/>
</dbReference>
<dbReference type="Pfam" id="PF13246">
    <property type="entry name" value="Cation_ATPase"/>
    <property type="match status" value="1"/>
</dbReference>
<dbReference type="SUPFAM" id="SSF81653">
    <property type="entry name" value="Calcium ATPase, transduction domain A"/>
    <property type="match status" value="1"/>
</dbReference>
<dbReference type="Pfam" id="PF00690">
    <property type="entry name" value="Cation_ATPase_N"/>
    <property type="match status" value="1"/>
</dbReference>
<feature type="transmembrane region" description="Helical" evidence="11">
    <location>
        <begin position="217"/>
        <end position="238"/>
    </location>
</feature>
<feature type="transmembrane region" description="Helical" evidence="11">
    <location>
        <begin position="824"/>
        <end position="843"/>
    </location>
</feature>
<keyword evidence="7" id="KW-1278">Translocase</keyword>
<feature type="domain" description="Cation-transporting P-type ATPase N-terminal" evidence="12">
    <location>
        <begin position="1"/>
        <end position="62"/>
    </location>
</feature>
<evidence type="ECO:0000313" key="14">
    <source>
        <dbReference type="Proteomes" id="UP000675409"/>
    </source>
</evidence>
<feature type="transmembrane region" description="Helical" evidence="11">
    <location>
        <begin position="753"/>
        <end position="771"/>
    </location>
</feature>
<dbReference type="RefSeq" id="WP_201847453.1">
    <property type="nucleotide sequence ID" value="NZ_JABBYC010000019.1"/>
</dbReference>
<keyword evidence="6" id="KW-0067">ATP-binding</keyword>
<dbReference type="InterPro" id="IPR050510">
    <property type="entry name" value="Cation_transp_ATPase_P-type"/>
</dbReference>
<dbReference type="InterPro" id="IPR023298">
    <property type="entry name" value="ATPase_P-typ_TM_dom_sf"/>
</dbReference>
<evidence type="ECO:0000256" key="4">
    <source>
        <dbReference type="ARBA" id="ARBA00022692"/>
    </source>
</evidence>
<protein>
    <submittedName>
        <fullName evidence="13">Cation-transporting P-type ATPase</fullName>
    </submittedName>
</protein>
<keyword evidence="5" id="KW-0547">Nucleotide-binding</keyword>
<dbReference type="Gene3D" id="3.40.1110.10">
    <property type="entry name" value="Calcium-transporting ATPase, cytoplasmic domain N"/>
    <property type="match status" value="1"/>
</dbReference>
<dbReference type="PANTHER" id="PTHR43294">
    <property type="entry name" value="SODIUM/POTASSIUM-TRANSPORTING ATPASE SUBUNIT ALPHA"/>
    <property type="match status" value="1"/>
</dbReference>
<keyword evidence="14" id="KW-1185">Reference proteome</keyword>
<dbReference type="InterPro" id="IPR004014">
    <property type="entry name" value="ATPase_P-typ_cation-transptr_N"/>
</dbReference>
<accession>A0ABS1LL60</accession>
<feature type="transmembrane region" description="Helical" evidence="11">
    <location>
        <begin position="792"/>
        <end position="812"/>
    </location>
</feature>
<dbReference type="InterPro" id="IPR023214">
    <property type="entry name" value="HAD_sf"/>
</dbReference>
<keyword evidence="4 11" id="KW-0812">Transmembrane</keyword>
<evidence type="ECO:0000256" key="3">
    <source>
        <dbReference type="ARBA" id="ARBA00022475"/>
    </source>
</evidence>
<evidence type="ECO:0000256" key="6">
    <source>
        <dbReference type="ARBA" id="ARBA00022840"/>
    </source>
</evidence>
<name>A0ABS1LL60_9MICO</name>
<proteinExistence type="inferred from homology"/>
<evidence type="ECO:0000313" key="13">
    <source>
        <dbReference type="EMBL" id="MBL0886957.1"/>
    </source>
</evidence>
<keyword evidence="8 11" id="KW-1133">Transmembrane helix</keyword>
<dbReference type="InterPro" id="IPR006068">
    <property type="entry name" value="ATPase_P-typ_cation-transptr_C"/>
</dbReference>
<evidence type="ECO:0000256" key="5">
    <source>
        <dbReference type="ARBA" id="ARBA00022741"/>
    </source>
</evidence>
<dbReference type="InterPro" id="IPR023299">
    <property type="entry name" value="ATPase_P-typ_cyto_dom_N"/>
</dbReference>
<keyword evidence="3" id="KW-1003">Cell membrane</keyword>
<evidence type="ECO:0000256" key="2">
    <source>
        <dbReference type="ARBA" id="ARBA00005675"/>
    </source>
</evidence>
<dbReference type="PRINTS" id="PR00120">
    <property type="entry name" value="HATPASE"/>
</dbReference>
<dbReference type="PRINTS" id="PR00119">
    <property type="entry name" value="CATATPASE"/>
</dbReference>
<dbReference type="InterPro" id="IPR008250">
    <property type="entry name" value="ATPase_P-typ_transduc_dom_A_sf"/>
</dbReference>
<feature type="transmembrane region" description="Helical" evidence="11">
    <location>
        <begin position="65"/>
        <end position="82"/>
    </location>
</feature>
<dbReference type="SUPFAM" id="SSF81660">
    <property type="entry name" value="Metal cation-transporting ATPase, ATP-binding domain N"/>
    <property type="match status" value="1"/>
</dbReference>
<comment type="catalytic activity">
    <reaction evidence="10">
        <text>ATP + H2O = ADP + phosphate + H(+)</text>
        <dbReference type="Rhea" id="RHEA:13065"/>
        <dbReference type="ChEBI" id="CHEBI:15377"/>
        <dbReference type="ChEBI" id="CHEBI:15378"/>
        <dbReference type="ChEBI" id="CHEBI:30616"/>
        <dbReference type="ChEBI" id="CHEBI:43474"/>
        <dbReference type="ChEBI" id="CHEBI:456216"/>
    </reaction>
</comment>
<comment type="similarity">
    <text evidence="2">Belongs to the cation transport ATPase (P-type) (TC 3.A.3) family. Type IIA subfamily.</text>
</comment>
<gene>
    <name evidence="13" type="ORF">HGK34_11820</name>
</gene>
<dbReference type="Pfam" id="PF00689">
    <property type="entry name" value="Cation_ATPase_C"/>
    <property type="match status" value="1"/>
</dbReference>
<keyword evidence="9 11" id="KW-0472">Membrane</keyword>
<dbReference type="Gene3D" id="3.40.50.1000">
    <property type="entry name" value="HAD superfamily/HAD-like"/>
    <property type="match status" value="1"/>
</dbReference>
<feature type="transmembrane region" description="Helical" evidence="11">
    <location>
        <begin position="716"/>
        <end position="741"/>
    </location>
</feature>
<dbReference type="SUPFAM" id="SSF56784">
    <property type="entry name" value="HAD-like"/>
    <property type="match status" value="1"/>
</dbReference>
<dbReference type="InterPro" id="IPR001757">
    <property type="entry name" value="P_typ_ATPase"/>
</dbReference>
<dbReference type="InterPro" id="IPR036412">
    <property type="entry name" value="HAD-like_sf"/>
</dbReference>
<evidence type="ECO:0000259" key="12">
    <source>
        <dbReference type="SMART" id="SM00831"/>
    </source>
</evidence>
<evidence type="ECO:0000256" key="7">
    <source>
        <dbReference type="ARBA" id="ARBA00022967"/>
    </source>
</evidence>
<sequence>MSVVEAAGLSSDQAAARLARSGPNALPAPPQPSAVGRFVGQLVHFFALMLWVAAGLSLLAGMPQLGVAIIVVVVLNAVFAFVQERRADRAAERLRTLLPLRITVRRDGHRTRIDATEVVVGDVLLLEAGDRIPADATATEAVGLRVDTSLLTGESEPADTAVGSALHAGTFVTEGEAAAEVTATGATTRLASIARLTAGTRPPASPLTRELRRVVRAIAVIAVGVGGLFLVIATGVGMPVSHSVVFAVGVTVALVPEALLPTVTLALAWGAEQMAGRQVLVRHLDAVETLGSTTVICTDKTGTLTLNEMTVVEVWTPAGTATVTEPGHDPTAPVTYGGPDGQDAVRRLARAAARCSTGYVRFIDGRWVPHGDPMEAALDVLARRTGVDTDRDRADGTIRRRFPFDPRRRRMSVLAGDEVIVKGAPDAVLPRCSDPGTAAATVTALAARGLRVLAVAGRTAAREPRDAAEAETGLRLYGLVGMEDPPRRDVGPSLDSCRRAGIAVVMVTGDHPATARAIANEVGLRTPDGAVVSGADLPADDEALGRLVSDGTVIARVSPEDKLRIAQALRSRGHVVAMTGDGVNDGPALHEADIGIAMGLSGTDVAREAADLVLLDDRFATITSGVEHGRATFLNIRRFLTYHLTDNVAELTPFVIWMLSGGNFPLALGVLQILALDIGTDTWSAVALGAEPPGRRVLERPPVTGRLLNRSVARRAFGILGPTITLVSLAAFVSSFAAAGWRPGEPFPTGSTALTASGAAFLAVVIGQAANAFACRSSTRRPGTLGWTTNRLLLPAVGISLLISLTVLYVPPVATVLGQQGPSPAGWLVALGAAPAVLGVDALDKAIRRSRSR</sequence>
<evidence type="ECO:0000256" key="1">
    <source>
        <dbReference type="ARBA" id="ARBA00004651"/>
    </source>
</evidence>
<dbReference type="PANTHER" id="PTHR43294:SF21">
    <property type="entry name" value="CATION TRANSPORTING ATPASE"/>
    <property type="match status" value="1"/>
</dbReference>
<organism evidence="13 14">
    <name type="scientific">Myceligenerans indicum</name>
    <dbReference type="NCBI Taxonomy" id="2593663"/>
    <lineage>
        <taxon>Bacteria</taxon>
        <taxon>Bacillati</taxon>
        <taxon>Actinomycetota</taxon>
        <taxon>Actinomycetes</taxon>
        <taxon>Micrococcales</taxon>
        <taxon>Promicromonosporaceae</taxon>
        <taxon>Myceligenerans</taxon>
    </lineage>
</organism>
<reference evidence="13 14" key="1">
    <citation type="journal article" date="2021" name="Arch. Microbiol.">
        <title>Myceligenerans indicum sp. nov., an actinobacterium isolated from mangrove sediment of Sundarbans, India.</title>
        <authorList>
            <person name="Asha K."/>
            <person name="Bhadury P."/>
        </authorList>
    </citation>
    <scope>NUCLEOTIDE SEQUENCE [LARGE SCALE GENOMIC DNA]</scope>
    <source>
        <strain evidence="13 14">I2</strain>
    </source>
</reference>
<dbReference type="SFLD" id="SFLDG00002">
    <property type="entry name" value="C1.7:_P-type_atpase_like"/>
    <property type="match status" value="1"/>
</dbReference>
<dbReference type="PROSITE" id="PS00154">
    <property type="entry name" value="ATPASE_E1_E2"/>
    <property type="match status" value="1"/>
</dbReference>
<dbReference type="Proteomes" id="UP000675409">
    <property type="component" value="Unassembled WGS sequence"/>
</dbReference>
<evidence type="ECO:0000256" key="9">
    <source>
        <dbReference type="ARBA" id="ARBA00023136"/>
    </source>
</evidence>
<evidence type="ECO:0000256" key="8">
    <source>
        <dbReference type="ARBA" id="ARBA00022989"/>
    </source>
</evidence>
<evidence type="ECO:0000256" key="11">
    <source>
        <dbReference type="SAM" id="Phobius"/>
    </source>
</evidence>
<dbReference type="SMART" id="SM00831">
    <property type="entry name" value="Cation_ATPase_N"/>
    <property type="match status" value="1"/>
</dbReference>
<dbReference type="InterPro" id="IPR018303">
    <property type="entry name" value="ATPase_P-typ_P_site"/>
</dbReference>
<dbReference type="InterPro" id="IPR044492">
    <property type="entry name" value="P_typ_ATPase_HD_dom"/>
</dbReference>
<dbReference type="SFLD" id="SFLDS00003">
    <property type="entry name" value="Haloacid_Dehalogenase"/>
    <property type="match status" value="1"/>
</dbReference>
<comment type="caution">
    <text evidence="13">The sequence shown here is derived from an EMBL/GenBank/DDBJ whole genome shotgun (WGS) entry which is preliminary data.</text>
</comment>
<dbReference type="Gene3D" id="1.20.1110.10">
    <property type="entry name" value="Calcium-transporting ATPase, transmembrane domain"/>
    <property type="match status" value="1"/>
</dbReference>
<dbReference type="Pfam" id="PF00122">
    <property type="entry name" value="E1-E2_ATPase"/>
    <property type="match status" value="1"/>
</dbReference>
<comment type="subcellular location">
    <subcellularLocation>
        <location evidence="1">Cell membrane</location>
        <topology evidence="1">Multi-pass membrane protein</topology>
    </subcellularLocation>
</comment>
<dbReference type="NCBIfam" id="TIGR01494">
    <property type="entry name" value="ATPase_P-type"/>
    <property type="match status" value="3"/>
</dbReference>
<dbReference type="Gene3D" id="2.70.150.10">
    <property type="entry name" value="Calcium-transporting ATPase, cytoplasmic transduction domain A"/>
    <property type="match status" value="1"/>
</dbReference>
<feature type="transmembrane region" description="Helical" evidence="11">
    <location>
        <begin position="38"/>
        <end position="59"/>
    </location>
</feature>
<feature type="transmembrane region" description="Helical" evidence="11">
    <location>
        <begin position="244"/>
        <end position="269"/>
    </location>
</feature>
<dbReference type="EMBL" id="JABBYC010000019">
    <property type="protein sequence ID" value="MBL0886957.1"/>
    <property type="molecule type" value="Genomic_DNA"/>
</dbReference>
<evidence type="ECO:0000256" key="10">
    <source>
        <dbReference type="ARBA" id="ARBA00049360"/>
    </source>
</evidence>
<dbReference type="SUPFAM" id="SSF81665">
    <property type="entry name" value="Calcium ATPase, transmembrane domain M"/>
    <property type="match status" value="1"/>
</dbReference>